<feature type="transmembrane region" description="Helical" evidence="1">
    <location>
        <begin position="55"/>
        <end position="85"/>
    </location>
</feature>
<keyword evidence="3" id="KW-1185">Reference proteome</keyword>
<feature type="transmembrane region" description="Helical" evidence="1">
    <location>
        <begin position="141"/>
        <end position="159"/>
    </location>
</feature>
<proteinExistence type="predicted"/>
<organism evidence="2 3">
    <name type="scientific">Chengkuizengella axinellae</name>
    <dbReference type="NCBI Taxonomy" id="3064388"/>
    <lineage>
        <taxon>Bacteria</taxon>
        <taxon>Bacillati</taxon>
        <taxon>Bacillota</taxon>
        <taxon>Bacilli</taxon>
        <taxon>Bacillales</taxon>
        <taxon>Paenibacillaceae</taxon>
        <taxon>Chengkuizengella</taxon>
    </lineage>
</organism>
<comment type="caution">
    <text evidence="2">The sequence shown here is derived from an EMBL/GenBank/DDBJ whole genome shotgun (WGS) entry which is preliminary data.</text>
</comment>
<dbReference type="Proteomes" id="UP001231941">
    <property type="component" value="Unassembled WGS sequence"/>
</dbReference>
<keyword evidence="1" id="KW-0472">Membrane</keyword>
<keyword evidence="1" id="KW-0812">Transmembrane</keyword>
<gene>
    <name evidence="2" type="ORF">Q5Y73_10565</name>
</gene>
<dbReference type="EMBL" id="JAVAMP010000003">
    <property type="protein sequence ID" value="MDP5274553.1"/>
    <property type="molecule type" value="Genomic_DNA"/>
</dbReference>
<evidence type="ECO:0000256" key="1">
    <source>
        <dbReference type="SAM" id="Phobius"/>
    </source>
</evidence>
<dbReference type="RefSeq" id="WP_305991857.1">
    <property type="nucleotide sequence ID" value="NZ_JAVAMP010000003.1"/>
</dbReference>
<protein>
    <submittedName>
        <fullName evidence="2">Uncharacterized protein</fullName>
    </submittedName>
</protein>
<accession>A0ABT9IYX1</accession>
<sequence>MKSYFKKFQKKSVPSMNNEIILFLSVGFLAESLIGSGFAKQMELWMSSLFDLSFLLFVFIILLSIIITTFIGIHPLIMVMVLVTQFDPTVFLMKKEIFALLLMVGWSMAVLLSPVTSFNMLVSGTVKEKGTTIGLRWNGGYIGIILITSISYIYVLHLFTT</sequence>
<evidence type="ECO:0000313" key="2">
    <source>
        <dbReference type="EMBL" id="MDP5274553.1"/>
    </source>
</evidence>
<evidence type="ECO:0000313" key="3">
    <source>
        <dbReference type="Proteomes" id="UP001231941"/>
    </source>
</evidence>
<keyword evidence="1" id="KW-1133">Transmembrane helix</keyword>
<feature type="transmembrane region" description="Helical" evidence="1">
    <location>
        <begin position="97"/>
        <end position="121"/>
    </location>
</feature>
<name>A0ABT9IYX1_9BACL</name>
<reference evidence="2 3" key="1">
    <citation type="submission" date="2023-08" db="EMBL/GenBank/DDBJ databases">
        <authorList>
            <person name="Park J.-S."/>
        </authorList>
    </citation>
    <scope>NUCLEOTIDE SEQUENCE [LARGE SCALE GENOMIC DNA]</scope>
    <source>
        <strain evidence="2 3">2205SS18-9</strain>
    </source>
</reference>